<feature type="region of interest" description="Disordered" evidence="1">
    <location>
        <begin position="1"/>
        <end position="46"/>
    </location>
</feature>
<proteinExistence type="predicted"/>
<evidence type="ECO:0000313" key="3">
    <source>
        <dbReference type="EMBL" id="CAA7397783.1"/>
    </source>
</evidence>
<dbReference type="Proteomes" id="UP000663760">
    <property type="component" value="Chromosome 6"/>
</dbReference>
<dbReference type="PANTHER" id="PTHR35513">
    <property type="entry name" value="OS02G0158600 PROTEIN"/>
    <property type="match status" value="1"/>
</dbReference>
<feature type="domain" description="C2HC zinc finger plants" evidence="2">
    <location>
        <begin position="148"/>
        <end position="193"/>
    </location>
</feature>
<evidence type="ECO:0000256" key="1">
    <source>
        <dbReference type="SAM" id="MobiDB-lite"/>
    </source>
</evidence>
<dbReference type="AlphaFoldDB" id="A0A7I8KJ41"/>
<organism evidence="3 4">
    <name type="scientific">Spirodela intermedia</name>
    <name type="common">Intermediate duckweed</name>
    <dbReference type="NCBI Taxonomy" id="51605"/>
    <lineage>
        <taxon>Eukaryota</taxon>
        <taxon>Viridiplantae</taxon>
        <taxon>Streptophyta</taxon>
        <taxon>Embryophyta</taxon>
        <taxon>Tracheophyta</taxon>
        <taxon>Spermatophyta</taxon>
        <taxon>Magnoliopsida</taxon>
        <taxon>Liliopsida</taxon>
        <taxon>Araceae</taxon>
        <taxon>Lemnoideae</taxon>
        <taxon>Spirodela</taxon>
    </lineage>
</organism>
<feature type="compositionally biased region" description="Basic residues" evidence="1">
    <location>
        <begin position="27"/>
        <end position="41"/>
    </location>
</feature>
<dbReference type="Pfam" id="PF25017">
    <property type="entry name" value="zf-C2HC_3"/>
    <property type="match status" value="1"/>
</dbReference>
<gene>
    <name evidence="3" type="ORF">SI8410_06008448</name>
</gene>
<dbReference type="OrthoDB" id="436688at2759"/>
<evidence type="ECO:0000313" key="4">
    <source>
        <dbReference type="Proteomes" id="UP000663760"/>
    </source>
</evidence>
<dbReference type="PANTHER" id="PTHR35513:SF1">
    <property type="entry name" value="OS02G0158600 PROTEIN"/>
    <property type="match status" value="1"/>
</dbReference>
<accession>A0A7I8KJ41</accession>
<name>A0A7I8KJ41_SPIIN</name>
<dbReference type="EMBL" id="LR746269">
    <property type="protein sequence ID" value="CAA7397783.1"/>
    <property type="molecule type" value="Genomic_DNA"/>
</dbReference>
<keyword evidence="4" id="KW-1185">Reference proteome</keyword>
<reference evidence="3" key="1">
    <citation type="submission" date="2020-02" db="EMBL/GenBank/DDBJ databases">
        <authorList>
            <person name="Scholz U."/>
            <person name="Mascher M."/>
            <person name="Fiebig A."/>
        </authorList>
    </citation>
    <scope>NUCLEOTIDE SEQUENCE</scope>
</reference>
<sequence>MDVDMDMKAESSGSGEAPPGPPAALPHHYHHHHHHHHHHQQGHVEGHGLNVRGLLALARQLLNEGKPSLALQAVVAAMKAKGGEMAVFETLHRARELYQNKLQASVATDELASLFARCVIDEVEPSRPELLLFFNSSGTTMVPNLEGASILAESGRKDIVVDAFMDGSSFVCLQCGGLVSNLRKDEHLAYWCSEKR</sequence>
<evidence type="ECO:0000259" key="2">
    <source>
        <dbReference type="Pfam" id="PF25017"/>
    </source>
</evidence>
<protein>
    <recommendedName>
        <fullName evidence="2">C2HC zinc finger plants domain-containing protein</fullName>
    </recommendedName>
</protein>
<dbReference type="InterPro" id="IPR056971">
    <property type="entry name" value="Znf-C2HC_3"/>
</dbReference>